<accession>A0A5B7ZYX7</accession>
<gene>
    <name evidence="3" type="ORF">FHG12_06070</name>
</gene>
<feature type="domain" description="Glycosyl transferase family 1" evidence="1">
    <location>
        <begin position="208"/>
        <end position="375"/>
    </location>
</feature>
<organism evidence="3 4">
    <name type="scientific">Hymenobacter jejuensis</name>
    <dbReference type="NCBI Taxonomy" id="2502781"/>
    <lineage>
        <taxon>Bacteria</taxon>
        <taxon>Pseudomonadati</taxon>
        <taxon>Bacteroidota</taxon>
        <taxon>Cytophagia</taxon>
        <taxon>Cytophagales</taxon>
        <taxon>Hymenobacteraceae</taxon>
        <taxon>Hymenobacter</taxon>
    </lineage>
</organism>
<proteinExistence type="predicted"/>
<keyword evidence="3" id="KW-0808">Transferase</keyword>
<name>A0A5B7ZYX7_9BACT</name>
<evidence type="ECO:0000259" key="2">
    <source>
        <dbReference type="Pfam" id="PF13579"/>
    </source>
</evidence>
<dbReference type="Pfam" id="PF13579">
    <property type="entry name" value="Glyco_trans_4_4"/>
    <property type="match status" value="1"/>
</dbReference>
<dbReference type="Pfam" id="PF00534">
    <property type="entry name" value="Glycos_transf_1"/>
    <property type="match status" value="1"/>
</dbReference>
<dbReference type="OrthoDB" id="9811902at2"/>
<sequence>MHIAVFSQYHTNPDCPATSRHYSLLAHIARTHRVTLITTRTWERQRLTHDFPWVPEGVEIRTADVPYQNKMGVARRLLSFGQYAAFALREGLRMERPDVIWGISTPLTAAWAAAQVARRRQLPWVFEVQDLWPSFPIAMGAVPTQVAKNQLFALEKRLYQSASHILPLSPDMTRYVEEQGIDNQKITTVLNGTDLELATLATEAAVSELRQQYNLLGKRVILYAGTFGRANDIPTLVQAAEQLAVHQPDVVWLFMGLGFYEPLIRAAAARCSSIRLVAPQPRHAVFAWFRMSDVSVVSFLNLPVLDANSPAKFYDSLAVGTPVVVTNQGWTKSLVETHRCGWHSPAGDAQALAACLRNLLDKPDILEAAGEAAKAVAYAQFDRKRIATTMQSVLETAAGNFKTS</sequence>
<dbReference type="Gene3D" id="3.40.50.2000">
    <property type="entry name" value="Glycogen Phosphorylase B"/>
    <property type="match status" value="2"/>
</dbReference>
<dbReference type="InterPro" id="IPR001296">
    <property type="entry name" value="Glyco_trans_1"/>
</dbReference>
<evidence type="ECO:0000313" key="4">
    <source>
        <dbReference type="Proteomes" id="UP000305398"/>
    </source>
</evidence>
<evidence type="ECO:0000259" key="1">
    <source>
        <dbReference type="Pfam" id="PF00534"/>
    </source>
</evidence>
<reference evidence="3 4" key="1">
    <citation type="submission" date="2019-06" db="EMBL/GenBank/DDBJ databases">
        <authorList>
            <person name="Srinivasan S."/>
        </authorList>
    </citation>
    <scope>NUCLEOTIDE SEQUENCE [LARGE SCALE GENOMIC DNA]</scope>
    <source>
        <strain evidence="3 4">17J68-5</strain>
    </source>
</reference>
<dbReference type="InterPro" id="IPR028098">
    <property type="entry name" value="Glyco_trans_4-like_N"/>
</dbReference>
<dbReference type="AlphaFoldDB" id="A0A5B7ZYX7"/>
<keyword evidence="4" id="KW-1185">Reference proteome</keyword>
<dbReference type="InterPro" id="IPR050194">
    <property type="entry name" value="Glycosyltransferase_grp1"/>
</dbReference>
<dbReference type="EMBL" id="CP040896">
    <property type="protein sequence ID" value="QDA59696.1"/>
    <property type="molecule type" value="Genomic_DNA"/>
</dbReference>
<dbReference type="GO" id="GO:0016758">
    <property type="term" value="F:hexosyltransferase activity"/>
    <property type="evidence" value="ECO:0007669"/>
    <property type="project" value="TreeGrafter"/>
</dbReference>
<dbReference type="SUPFAM" id="SSF53756">
    <property type="entry name" value="UDP-Glycosyltransferase/glycogen phosphorylase"/>
    <property type="match status" value="1"/>
</dbReference>
<feature type="domain" description="Glycosyltransferase subfamily 4-like N-terminal" evidence="2">
    <location>
        <begin position="24"/>
        <end position="192"/>
    </location>
</feature>
<evidence type="ECO:0000313" key="3">
    <source>
        <dbReference type="EMBL" id="QDA59696.1"/>
    </source>
</evidence>
<dbReference type="KEGG" id="hyj:FHG12_06070"/>
<protein>
    <submittedName>
        <fullName evidence="3">Glycosyltransferase family 4 protein</fullName>
    </submittedName>
</protein>
<dbReference type="RefSeq" id="WP_139514876.1">
    <property type="nucleotide sequence ID" value="NZ_CP040896.1"/>
</dbReference>
<dbReference type="Proteomes" id="UP000305398">
    <property type="component" value="Chromosome"/>
</dbReference>
<dbReference type="PANTHER" id="PTHR45947:SF3">
    <property type="entry name" value="SULFOQUINOVOSYL TRANSFERASE SQD2"/>
    <property type="match status" value="1"/>
</dbReference>
<dbReference type="CDD" id="cd03794">
    <property type="entry name" value="GT4_WbuB-like"/>
    <property type="match status" value="1"/>
</dbReference>
<dbReference type="PANTHER" id="PTHR45947">
    <property type="entry name" value="SULFOQUINOVOSYL TRANSFERASE SQD2"/>
    <property type="match status" value="1"/>
</dbReference>